<proteinExistence type="predicted"/>
<keyword evidence="2" id="KW-1185">Reference proteome</keyword>
<organism evidence="1 2">
    <name type="scientific">Castellaniella defragrans (strain DSM 12143 / CCUG 39792 / 65Phen)</name>
    <name type="common">Alcaligenes defragrans</name>
    <dbReference type="NCBI Taxonomy" id="1437824"/>
    <lineage>
        <taxon>Bacteria</taxon>
        <taxon>Pseudomonadati</taxon>
        <taxon>Pseudomonadota</taxon>
        <taxon>Betaproteobacteria</taxon>
        <taxon>Burkholderiales</taxon>
        <taxon>Alcaligenaceae</taxon>
        <taxon>Castellaniella</taxon>
    </lineage>
</organism>
<dbReference type="Proteomes" id="UP000019805">
    <property type="component" value="Chromosome"/>
</dbReference>
<dbReference type="EMBL" id="HG916765">
    <property type="protein sequence ID" value="CDM24802.1"/>
    <property type="molecule type" value="Genomic_DNA"/>
</dbReference>
<name>W8X4G2_CASD6</name>
<evidence type="ECO:0000313" key="2">
    <source>
        <dbReference type="Proteomes" id="UP000019805"/>
    </source>
</evidence>
<dbReference type="STRING" id="1437824.BN940_11721"/>
<evidence type="ECO:0000313" key="1">
    <source>
        <dbReference type="EMBL" id="CDM24802.1"/>
    </source>
</evidence>
<dbReference type="HOGENOM" id="CLU_2367705_0_0_4"/>
<gene>
    <name evidence="1" type="ORF">BN940_11721</name>
</gene>
<accession>W8X4G2</accession>
<protein>
    <submittedName>
        <fullName evidence="1">Uncharacterized protein</fullName>
    </submittedName>
</protein>
<sequence length="95" mass="10586">MEIAEGAARARPGQKPMVWMMCMLLRQNDGMLAAIMAAIGVRASPEKPRFWGLVRMIRPVRAPVRANGGSIRPYPRYCGACRRGAGRIVHRRPDV</sequence>
<reference evidence="1 2" key="1">
    <citation type="journal article" date="2014" name="BMC Microbiol.">
        <title>The oxygen-independent metabolism of cyclic monoterpenes in Castellaniella defragrans 65Phen.</title>
        <authorList>
            <person name="Petasch J."/>
            <person name="Disch E.M."/>
            <person name="Markert S."/>
            <person name="Becher D."/>
            <person name="Schweder T."/>
            <person name="Huttel B."/>
            <person name="Reinhardt R."/>
            <person name="Harder J."/>
        </authorList>
    </citation>
    <scope>NUCLEOTIDE SEQUENCE [LARGE SCALE GENOMIC DNA]</scope>
    <source>
        <strain evidence="1">65Phen</strain>
    </source>
</reference>
<dbReference type="AlphaFoldDB" id="W8X4G2"/>
<dbReference type="KEGG" id="cdn:BN940_11721"/>